<name>A0AAE0HSQ3_9PEZI</name>
<reference evidence="1" key="2">
    <citation type="submission" date="2023-06" db="EMBL/GenBank/DDBJ databases">
        <authorList>
            <consortium name="Lawrence Berkeley National Laboratory"/>
            <person name="Haridas S."/>
            <person name="Hensen N."/>
            <person name="Bonometti L."/>
            <person name="Westerberg I."/>
            <person name="Brannstrom I.O."/>
            <person name="Guillou S."/>
            <person name="Cros-Aarteil S."/>
            <person name="Calhoun S."/>
            <person name="Kuo A."/>
            <person name="Mondo S."/>
            <person name="Pangilinan J."/>
            <person name="Riley R."/>
            <person name="Labutti K."/>
            <person name="Andreopoulos B."/>
            <person name="Lipzen A."/>
            <person name="Chen C."/>
            <person name="Yanf M."/>
            <person name="Daum C."/>
            <person name="Ng V."/>
            <person name="Clum A."/>
            <person name="Steindorff A."/>
            <person name="Ohm R."/>
            <person name="Martin F."/>
            <person name="Silar P."/>
            <person name="Natvig D."/>
            <person name="Lalanne C."/>
            <person name="Gautier V."/>
            <person name="Ament-Velasquez S.L."/>
            <person name="Kruys A."/>
            <person name="Hutchinson M.I."/>
            <person name="Powell A.J."/>
            <person name="Barry K."/>
            <person name="Miller A.N."/>
            <person name="Grigoriev I.V."/>
            <person name="Debuchy R."/>
            <person name="Gladieux P."/>
            <person name="Thoren M.H."/>
            <person name="Johannesson H."/>
        </authorList>
    </citation>
    <scope>NUCLEOTIDE SEQUENCE</scope>
    <source>
        <strain evidence="1">CBS 118394</strain>
    </source>
</reference>
<sequence length="264" mass="29759">MVYGVEKAFHARDWIPDRDIANDENRTKLQSVLRWSIASITPSEISLSTASAADPNATALSVSINVRQTWSAEPSRPLTLCTAHTILCGRPSIRLYMTSVTDNSRFLLGDPLTGINMRYIEPISDNWKTELPFITIPPLESEGITIAREITYGDLFAKWGKPIPKETNSYPKVGEEFELRFAEGGRKESFTDWWNWGDLEGDLKEVKLIDMPNPKVNPRGPKAPPEGSLLPFASWEDEADDEGNWMVRLQVHIDTTPVVVRFVE</sequence>
<dbReference type="AlphaFoldDB" id="A0AAE0HSQ3"/>
<proteinExistence type="predicted"/>
<accession>A0AAE0HSQ3</accession>
<evidence type="ECO:0000313" key="1">
    <source>
        <dbReference type="EMBL" id="KAK3311939.1"/>
    </source>
</evidence>
<gene>
    <name evidence="1" type="ORF">B0H66DRAFT_570953</name>
</gene>
<evidence type="ECO:0000313" key="2">
    <source>
        <dbReference type="Proteomes" id="UP001283341"/>
    </source>
</evidence>
<evidence type="ECO:0008006" key="3">
    <source>
        <dbReference type="Google" id="ProtNLM"/>
    </source>
</evidence>
<protein>
    <recommendedName>
        <fullName evidence="3">Protein HRI1</fullName>
    </recommendedName>
</protein>
<dbReference type="EMBL" id="JAUEDM010000010">
    <property type="protein sequence ID" value="KAK3311939.1"/>
    <property type="molecule type" value="Genomic_DNA"/>
</dbReference>
<keyword evidence="2" id="KW-1185">Reference proteome</keyword>
<comment type="caution">
    <text evidence="1">The sequence shown here is derived from an EMBL/GenBank/DDBJ whole genome shotgun (WGS) entry which is preliminary data.</text>
</comment>
<dbReference type="Proteomes" id="UP001283341">
    <property type="component" value="Unassembled WGS sequence"/>
</dbReference>
<organism evidence="1 2">
    <name type="scientific">Apodospora peruviana</name>
    <dbReference type="NCBI Taxonomy" id="516989"/>
    <lineage>
        <taxon>Eukaryota</taxon>
        <taxon>Fungi</taxon>
        <taxon>Dikarya</taxon>
        <taxon>Ascomycota</taxon>
        <taxon>Pezizomycotina</taxon>
        <taxon>Sordariomycetes</taxon>
        <taxon>Sordariomycetidae</taxon>
        <taxon>Sordariales</taxon>
        <taxon>Lasiosphaeriaceae</taxon>
        <taxon>Apodospora</taxon>
    </lineage>
</organism>
<reference evidence="1" key="1">
    <citation type="journal article" date="2023" name="Mol. Phylogenet. Evol.">
        <title>Genome-scale phylogeny and comparative genomics of the fungal order Sordariales.</title>
        <authorList>
            <person name="Hensen N."/>
            <person name="Bonometti L."/>
            <person name="Westerberg I."/>
            <person name="Brannstrom I.O."/>
            <person name="Guillou S."/>
            <person name="Cros-Aarteil S."/>
            <person name="Calhoun S."/>
            <person name="Haridas S."/>
            <person name="Kuo A."/>
            <person name="Mondo S."/>
            <person name="Pangilinan J."/>
            <person name="Riley R."/>
            <person name="LaButti K."/>
            <person name="Andreopoulos B."/>
            <person name="Lipzen A."/>
            <person name="Chen C."/>
            <person name="Yan M."/>
            <person name="Daum C."/>
            <person name="Ng V."/>
            <person name="Clum A."/>
            <person name="Steindorff A."/>
            <person name="Ohm R.A."/>
            <person name="Martin F."/>
            <person name="Silar P."/>
            <person name="Natvig D.O."/>
            <person name="Lalanne C."/>
            <person name="Gautier V."/>
            <person name="Ament-Velasquez S.L."/>
            <person name="Kruys A."/>
            <person name="Hutchinson M.I."/>
            <person name="Powell A.J."/>
            <person name="Barry K."/>
            <person name="Miller A.N."/>
            <person name="Grigoriev I.V."/>
            <person name="Debuchy R."/>
            <person name="Gladieux P."/>
            <person name="Hiltunen Thoren M."/>
            <person name="Johannesson H."/>
        </authorList>
    </citation>
    <scope>NUCLEOTIDE SEQUENCE</scope>
    <source>
        <strain evidence="1">CBS 118394</strain>
    </source>
</reference>